<protein>
    <submittedName>
        <fullName evidence="1">Cof-type HAD-IIB family hydrolase</fullName>
    </submittedName>
</protein>
<dbReference type="GO" id="GO:0000287">
    <property type="term" value="F:magnesium ion binding"/>
    <property type="evidence" value="ECO:0007669"/>
    <property type="project" value="TreeGrafter"/>
</dbReference>
<dbReference type="GO" id="GO:0005829">
    <property type="term" value="C:cytosol"/>
    <property type="evidence" value="ECO:0007669"/>
    <property type="project" value="TreeGrafter"/>
</dbReference>
<dbReference type="SFLD" id="SFLDG01140">
    <property type="entry name" value="C2.B:_Phosphomannomutase_and_P"/>
    <property type="match status" value="1"/>
</dbReference>
<dbReference type="Gene3D" id="3.40.50.1000">
    <property type="entry name" value="HAD superfamily/HAD-like"/>
    <property type="match status" value="1"/>
</dbReference>
<accession>A0A921JQ17</accession>
<gene>
    <name evidence="1" type="ORF">K8V15_02720</name>
</gene>
<dbReference type="PANTHER" id="PTHR10000">
    <property type="entry name" value="PHOSPHOSERINE PHOSPHATASE"/>
    <property type="match status" value="1"/>
</dbReference>
<dbReference type="Proteomes" id="UP000712713">
    <property type="component" value="Unassembled WGS sequence"/>
</dbReference>
<dbReference type="AlphaFoldDB" id="A0A921JQ17"/>
<dbReference type="EMBL" id="DYZF01000065">
    <property type="protein sequence ID" value="HJE50885.1"/>
    <property type="molecule type" value="Genomic_DNA"/>
</dbReference>
<reference evidence="1" key="2">
    <citation type="submission" date="2021-09" db="EMBL/GenBank/DDBJ databases">
        <authorList>
            <person name="Gilroy R."/>
        </authorList>
    </citation>
    <scope>NUCLEOTIDE SEQUENCE</scope>
    <source>
        <strain evidence="1">ChiGjej3B3-7470</strain>
    </source>
</reference>
<keyword evidence="1" id="KW-0378">Hydrolase</keyword>
<dbReference type="SUPFAM" id="SSF56784">
    <property type="entry name" value="HAD-like"/>
    <property type="match status" value="1"/>
</dbReference>
<dbReference type="SFLD" id="SFLDS00003">
    <property type="entry name" value="Haloacid_Dehalogenase"/>
    <property type="match status" value="1"/>
</dbReference>
<reference evidence="1" key="1">
    <citation type="journal article" date="2021" name="PeerJ">
        <title>Extensive microbial diversity within the chicken gut microbiome revealed by metagenomics and culture.</title>
        <authorList>
            <person name="Gilroy R."/>
            <person name="Ravi A."/>
            <person name="Getino M."/>
            <person name="Pursley I."/>
            <person name="Horton D.L."/>
            <person name="Alikhan N.F."/>
            <person name="Baker D."/>
            <person name="Gharbi K."/>
            <person name="Hall N."/>
            <person name="Watson M."/>
            <person name="Adriaenssens E.M."/>
            <person name="Foster-Nyarko E."/>
            <person name="Jarju S."/>
            <person name="Secka A."/>
            <person name="Antonio M."/>
            <person name="Oren A."/>
            <person name="Chaudhuri R.R."/>
            <person name="La Ragione R."/>
            <person name="Hildebrand F."/>
            <person name="Pallen M.J."/>
        </authorList>
    </citation>
    <scope>NUCLEOTIDE SEQUENCE</scope>
    <source>
        <strain evidence="1">ChiGjej3B3-7470</strain>
    </source>
</reference>
<dbReference type="InterPro" id="IPR006379">
    <property type="entry name" value="HAD-SF_hydro_IIB"/>
</dbReference>
<dbReference type="PROSITE" id="PS01229">
    <property type="entry name" value="COF_2"/>
    <property type="match status" value="1"/>
</dbReference>
<dbReference type="NCBIfam" id="TIGR01484">
    <property type="entry name" value="HAD-SF-IIB"/>
    <property type="match status" value="1"/>
</dbReference>
<dbReference type="Pfam" id="PF08282">
    <property type="entry name" value="Hydrolase_3"/>
    <property type="match status" value="1"/>
</dbReference>
<proteinExistence type="predicted"/>
<dbReference type="PANTHER" id="PTHR10000:SF8">
    <property type="entry name" value="HAD SUPERFAMILY HYDROLASE-LIKE, TYPE 3"/>
    <property type="match status" value="1"/>
</dbReference>
<organism evidence="1 2">
    <name type="scientific">Tessaracoccus flavescens</name>
    <dbReference type="NCBI Taxonomy" id="399497"/>
    <lineage>
        <taxon>Bacteria</taxon>
        <taxon>Bacillati</taxon>
        <taxon>Actinomycetota</taxon>
        <taxon>Actinomycetes</taxon>
        <taxon>Propionibacteriales</taxon>
        <taxon>Propionibacteriaceae</taxon>
        <taxon>Tessaracoccus</taxon>
    </lineage>
</organism>
<dbReference type="InterPro" id="IPR023214">
    <property type="entry name" value="HAD_sf"/>
</dbReference>
<evidence type="ECO:0000313" key="2">
    <source>
        <dbReference type="Proteomes" id="UP000712713"/>
    </source>
</evidence>
<comment type="caution">
    <text evidence="1">The sequence shown here is derived from an EMBL/GenBank/DDBJ whole genome shotgun (WGS) entry which is preliminary data.</text>
</comment>
<dbReference type="GO" id="GO:0016791">
    <property type="term" value="F:phosphatase activity"/>
    <property type="evidence" value="ECO:0007669"/>
    <property type="project" value="UniProtKB-ARBA"/>
</dbReference>
<dbReference type="InterPro" id="IPR036412">
    <property type="entry name" value="HAD-like_sf"/>
</dbReference>
<name>A0A921JQ17_9ACTN</name>
<evidence type="ECO:0000313" key="1">
    <source>
        <dbReference type="EMBL" id="HJE50885.1"/>
    </source>
</evidence>
<sequence length="268" mass="29002">MTFTPRLVALDIDGTLVDGYGVMPPEVHAAVRRAVDAGATVVLSTGRSWLATKPIFDDLDLPSGWAVSSNGAMVVTYPPFDVRHEVRFDPAEVVRRAAEIAPQAAIAVQDGLDWRANRHFPPGELLGEVTIESIDELASREVSRVVVRDPESTEEKFAEMVSQLGLHEVSFFVGWSAWLDIAPKGVDKSAGLEMVCRELGIAQADVLAIGDGRNDIEMLEWAGRGVAMGDAPDEVKAAADYVTGNFADLGTVDELDRWFPAVERRASA</sequence>
<dbReference type="Gene3D" id="3.30.1240.10">
    <property type="match status" value="1"/>
</dbReference>